<dbReference type="RefSeq" id="WP_311387762.1">
    <property type="nucleotide sequence ID" value="NZ_JAVRHU010000002.1"/>
</dbReference>
<dbReference type="EMBL" id="JAVRHU010000002">
    <property type="protein sequence ID" value="MDT0621735.1"/>
    <property type="molecule type" value="Genomic_DNA"/>
</dbReference>
<comment type="caution">
    <text evidence="2">The sequence shown here is derived from an EMBL/GenBank/DDBJ whole genome shotgun (WGS) entry which is preliminary data.</text>
</comment>
<evidence type="ECO:0000256" key="1">
    <source>
        <dbReference type="SAM" id="MobiDB-lite"/>
    </source>
</evidence>
<keyword evidence="3" id="KW-1185">Reference proteome</keyword>
<proteinExistence type="predicted"/>
<protein>
    <submittedName>
        <fullName evidence="2">DUF748 domain-containing protein</fullName>
    </submittedName>
</protein>
<feature type="region of interest" description="Disordered" evidence="1">
    <location>
        <begin position="351"/>
        <end position="370"/>
    </location>
</feature>
<organism evidence="2 3">
    <name type="scientific">Croceitalea vernalis</name>
    <dbReference type="NCBI Taxonomy" id="3075599"/>
    <lineage>
        <taxon>Bacteria</taxon>
        <taxon>Pseudomonadati</taxon>
        <taxon>Bacteroidota</taxon>
        <taxon>Flavobacteriia</taxon>
        <taxon>Flavobacteriales</taxon>
        <taxon>Flavobacteriaceae</taxon>
        <taxon>Croceitalea</taxon>
    </lineage>
</organism>
<reference evidence="2 3" key="1">
    <citation type="submission" date="2023-09" db="EMBL/GenBank/DDBJ databases">
        <authorList>
            <person name="Rey-Velasco X."/>
        </authorList>
    </citation>
    <scope>NUCLEOTIDE SEQUENCE [LARGE SCALE GENOMIC DNA]</scope>
    <source>
        <strain evidence="2 3">P007</strain>
    </source>
</reference>
<gene>
    <name evidence="2" type="ORF">RM520_08860</name>
</gene>
<evidence type="ECO:0000313" key="3">
    <source>
        <dbReference type="Proteomes" id="UP001250662"/>
    </source>
</evidence>
<evidence type="ECO:0000313" key="2">
    <source>
        <dbReference type="EMBL" id="MDT0621735.1"/>
    </source>
</evidence>
<name>A0ABU3BHT9_9FLAO</name>
<feature type="compositionally biased region" description="Basic residues" evidence="1">
    <location>
        <begin position="358"/>
        <end position="370"/>
    </location>
</feature>
<sequence length="370" mass="41400">MKKNTSNKRFWFRRKIVVIPISIILLLLIFRIALPSILKHYTNQALHNIPGYYGEVAAIEVGLFSGKYIIENLYINKINAQTQIPFLNFPKSIVALDVNEILKGNIVSDIYLANPEIIYILSDHNQTGNNPEPELDDWSKALTEIVPIAINELKVEGGKFGYVEINTKPNIDLHIQNISLTASNLRNTKSINQGLPSSVVAIGNTVGGGELQVEGKMDLIQQIPDVDIALTIRNANAMALNDFTKHYTGIDFARGTFEMYGVLKIDEGYVNGLVNPSFINSKFIGKGDKFLSVLWEGFVGMFKFLIKNHKNNSISMKVPFKGDLNKIKTNKMSAFLSLFENAWIKAFHPVGTKDDKSKSHKKTKQTAKSN</sequence>
<dbReference type="Proteomes" id="UP001250662">
    <property type="component" value="Unassembled WGS sequence"/>
</dbReference>
<accession>A0ABU3BHT9</accession>